<feature type="compositionally biased region" description="Basic and acidic residues" evidence="1">
    <location>
        <begin position="717"/>
        <end position="748"/>
    </location>
</feature>
<accession>K0S0Q3</accession>
<protein>
    <submittedName>
        <fullName evidence="2">Uncharacterized protein</fullName>
    </submittedName>
</protein>
<feature type="compositionally biased region" description="Low complexity" evidence="1">
    <location>
        <begin position="143"/>
        <end position="163"/>
    </location>
</feature>
<gene>
    <name evidence="2" type="ORF">THAOC_21637</name>
</gene>
<feature type="compositionally biased region" description="Polar residues" evidence="1">
    <location>
        <begin position="542"/>
        <end position="551"/>
    </location>
</feature>
<name>K0S0Q3_THAOC</name>
<sequence length="1333" mass="146476">MPPPPPPSPGDESLLMSLIEIATDLQSGSGEYYNSDHDVSDLFDSFVDLDDMSLLSEINNVSFDSFLDTLRSEAGRKAIERRTGGDASLTLSRMQKLMTEHRKFLSVIEARYRGKEEQSRGDHRGPREGAAAGTNPYASRGESVGSDGGSLSSSGKKSSLVDGLMAWTDRVGSEDSPSSRKKKTSLVDGLMELFQKGSDRLRPISEEDEMRNSDRSDARRVDGSRGDGTSEADPPPHAPRGRRRRHQPPSAPGRSAFVQKSNGRAPSAARGNKQTGGMSDRIVELEDDRPKRMIDIYDLQYPGDLSVDGSQMSFGGSQTDLSLSCGTKVSLLQKGGYDIVILGQSNITAPETDRLKDSFTPMWIPERLQKQYNVRGSSRQQHQVSSTGGGGGSNLQAAKDRLEGIDECCQAHYQPVRENDHDIGRQHHQMFGGPVDGPETEERTDSDRTDGSDKRVSFTASCRFSDDDDWRAGNSENDDEKDEDFNTSDAWNRVHDEVARTLGQGQSDEVDGGLYGSDRTGEPTTQTGAYAKLVDLFGPNDSILNNITSVGPNVDEDDGSREDGERRHHRRSNSGRRDERMPSDADRLTTDAADHLESSMPSFLEAPTFDPELGTYTVDRSRGVQQRGKQLDASVPSCLNEPTFDSDLGCYITRRRGEASGEVGEASSRPADPPPVRSKSKSFHYDTGSSGRLPLYDEEDGRSSSRPTRGRSFHLTVEGRRRSMHDENFSDETQSRHSHGDEYPDSGRARKSRSFHAESDHERRSEKAGARRSSIDDGPERQQQRSRSGGRRKSHTVHAVATESHSTAFDCYESKHRLTSTAGGANAPLLPSSPSPAETRESRRGREGRSRQRAAANAATQSDELQQRFGPPSGRSKTPPRAKTRKNAATAVRSALRKDQLIDPVALLEAEGVAPQRSKSPRSPAENDAGWEAYSSSSSRRRSHSGRRRRSDEGPDRPSRKDDGGKVSRSASDQGHSHRELSVPSRREKRATGEGDSENRGVGRKKRMSTVDEEDDRNSGSSSRRARSRSLSRPRDKSMRRKTNRSSSRPSDKSRRDRSASSDARRHPLPQDAEISPGALTPDQIAEVERRVGSSRGENDSPEHSIGRRSSARSLSTRSGRSSELRSSLQSSRSSSSSQRRRKSSSVPRKKSQVRRRHAPERGARAEDLDDLAARIVSEELDKTRRRGRSCGRVRPGLSDGGERSSSRSRGPSEPRRRGRSAHRERKVGAIGATEHAVCDDWRGDRSGSSGGRGRGLGTVPASKSLHSEAKELFLAGNEGKPSRSKSDSTSPTETSDLSSGEDIPRGRRVMAEKKSSRWSVRGLVGRRRSSDT</sequence>
<feature type="compositionally biased region" description="Basic and acidic residues" evidence="1">
    <location>
        <begin position="115"/>
        <end position="127"/>
    </location>
</feature>
<feature type="compositionally biased region" description="Basic residues" evidence="1">
    <location>
        <begin position="1139"/>
        <end position="1159"/>
    </location>
</feature>
<feature type="region of interest" description="Disordered" evidence="1">
    <location>
        <begin position="115"/>
        <end position="286"/>
    </location>
</feature>
<evidence type="ECO:0000256" key="1">
    <source>
        <dbReference type="SAM" id="MobiDB-lite"/>
    </source>
</evidence>
<feature type="compositionally biased region" description="Polar residues" evidence="1">
    <location>
        <begin position="1288"/>
        <end position="1299"/>
    </location>
</feature>
<feature type="compositionally biased region" description="Basic and acidic residues" evidence="1">
    <location>
        <begin position="575"/>
        <end position="597"/>
    </location>
</feature>
<feature type="compositionally biased region" description="Basic and acidic residues" evidence="1">
    <location>
        <begin position="1201"/>
        <end position="1216"/>
    </location>
</feature>
<feature type="compositionally biased region" description="Low complexity" evidence="1">
    <location>
        <begin position="1108"/>
        <end position="1138"/>
    </location>
</feature>
<feature type="compositionally biased region" description="Basic residues" evidence="1">
    <location>
        <begin position="1217"/>
        <end position="1226"/>
    </location>
</feature>
<feature type="compositionally biased region" description="Basic residues" evidence="1">
    <location>
        <begin position="1024"/>
        <end position="1044"/>
    </location>
</feature>
<feature type="compositionally biased region" description="Acidic residues" evidence="1">
    <location>
        <begin position="476"/>
        <end position="486"/>
    </location>
</feature>
<feature type="region of interest" description="Disordered" evidence="1">
    <location>
        <begin position="541"/>
        <end position="1333"/>
    </location>
</feature>
<proteinExistence type="predicted"/>
<feature type="compositionally biased region" description="Basic and acidic residues" evidence="1">
    <location>
        <begin position="755"/>
        <end position="783"/>
    </location>
</feature>
<feature type="compositionally biased region" description="Basic and acidic residues" evidence="1">
    <location>
        <begin position="1237"/>
        <end position="1246"/>
    </location>
</feature>
<feature type="compositionally biased region" description="Basic and acidic residues" evidence="1">
    <location>
        <begin position="950"/>
        <end position="966"/>
    </location>
</feature>
<feature type="compositionally biased region" description="Basic and acidic residues" evidence="1">
    <location>
        <begin position="1303"/>
        <end position="1316"/>
    </location>
</feature>
<feature type="compositionally biased region" description="Basic residues" evidence="1">
    <location>
        <begin position="939"/>
        <end position="949"/>
    </location>
</feature>
<comment type="caution">
    <text evidence="2">The sequence shown here is derived from an EMBL/GenBank/DDBJ whole genome shotgun (WGS) entry which is preliminary data.</text>
</comment>
<feature type="compositionally biased region" description="Basic and acidic residues" evidence="1">
    <location>
        <begin position="990"/>
        <end position="1001"/>
    </location>
</feature>
<evidence type="ECO:0000313" key="3">
    <source>
        <dbReference type="Proteomes" id="UP000266841"/>
    </source>
</evidence>
<feature type="region of interest" description="Disordered" evidence="1">
    <location>
        <begin position="374"/>
        <end position="396"/>
    </location>
</feature>
<feature type="compositionally biased region" description="Basic and acidic residues" evidence="1">
    <location>
        <begin position="1050"/>
        <end position="1066"/>
    </location>
</feature>
<feature type="compositionally biased region" description="Basic and acidic residues" evidence="1">
    <location>
        <begin position="440"/>
        <end position="456"/>
    </location>
</feature>
<dbReference type="EMBL" id="AGNL01025756">
    <property type="protein sequence ID" value="EJK58259.1"/>
    <property type="molecule type" value="Genomic_DNA"/>
</dbReference>
<feature type="region of interest" description="Disordered" evidence="1">
    <location>
        <begin position="425"/>
        <end position="527"/>
    </location>
</feature>
<reference evidence="2 3" key="1">
    <citation type="journal article" date="2012" name="Genome Biol.">
        <title>Genome and low-iron response of an oceanic diatom adapted to chronic iron limitation.</title>
        <authorList>
            <person name="Lommer M."/>
            <person name="Specht M."/>
            <person name="Roy A.S."/>
            <person name="Kraemer L."/>
            <person name="Andreson R."/>
            <person name="Gutowska M.A."/>
            <person name="Wolf J."/>
            <person name="Bergner S.V."/>
            <person name="Schilhabel M.B."/>
            <person name="Klostermeier U.C."/>
            <person name="Beiko R.G."/>
            <person name="Rosenstiel P."/>
            <person name="Hippler M."/>
            <person name="Laroche J."/>
        </authorList>
    </citation>
    <scope>NUCLEOTIDE SEQUENCE [LARGE SCALE GENOMIC DNA]</scope>
    <source>
        <strain evidence="2 3">CCMP1005</strain>
    </source>
</reference>
<feature type="compositionally biased region" description="Basic and acidic residues" evidence="1">
    <location>
        <begin position="1087"/>
        <end position="1106"/>
    </location>
</feature>
<keyword evidence="3" id="KW-1185">Reference proteome</keyword>
<dbReference type="Proteomes" id="UP000266841">
    <property type="component" value="Unassembled WGS sequence"/>
</dbReference>
<feature type="compositionally biased region" description="Basic and acidic residues" evidence="1">
    <location>
        <begin position="197"/>
        <end position="225"/>
    </location>
</feature>
<organism evidence="2 3">
    <name type="scientific">Thalassiosira oceanica</name>
    <name type="common">Marine diatom</name>
    <dbReference type="NCBI Taxonomy" id="159749"/>
    <lineage>
        <taxon>Eukaryota</taxon>
        <taxon>Sar</taxon>
        <taxon>Stramenopiles</taxon>
        <taxon>Ochrophyta</taxon>
        <taxon>Bacillariophyta</taxon>
        <taxon>Coscinodiscophyceae</taxon>
        <taxon>Thalassiosirophycidae</taxon>
        <taxon>Thalassiosirales</taxon>
        <taxon>Thalassiosiraceae</taxon>
        <taxon>Thalassiosira</taxon>
    </lineage>
</organism>
<feature type="compositionally biased region" description="Polar residues" evidence="1">
    <location>
        <begin position="374"/>
        <end position="386"/>
    </location>
</feature>
<evidence type="ECO:0000313" key="2">
    <source>
        <dbReference type="EMBL" id="EJK58259.1"/>
    </source>
</evidence>
<feature type="compositionally biased region" description="Basic and acidic residues" evidence="1">
    <location>
        <begin position="838"/>
        <end position="850"/>
    </location>
</feature>